<sequence length="448" mass="51124">MSRERIIQFGTGRLLRGFVDCFVDSLNRRGLYDGKIVVVQSTGGHTWKDINDQHGKYHLVLRGIENGQPVEECRAVESISRALEINGQFDEFLQLAENPDMQVIVSNTTEVGIQYDAADRATDAPPSSFPAKLCRLLYRRYECGLPGFLIFPCELIDSNAQVLKGIVCRYAEEWGYGQDFLNWLEQENKFCNTLVDRICTGFPKEEEARWQEKIGEKDKLLNVAEPFHLWAIEGDYEALLPFCTAGCNVVWTTDITPYKKRKVRILNGGHTSMVLGASLLGLENVLECMRHEQVHALFRHCIWEEIVPALGGGTEEESFARAVEDRFSNPYLCHHLSDIAVNSVSKFKVRILPTILEYREQFGALPDGLCFSLAALLAYYRLKEPKDKPEYIRTLKEKALREILSDQAVWGRDLSFLMEKVSPYYERMLAGRTEEAYQMILKDKGGIL</sequence>
<comment type="catalytic activity">
    <reaction evidence="3">
        <text>D-mannitol 1-phosphate + NAD(+) = beta-D-fructose 6-phosphate + NADH + H(+)</text>
        <dbReference type="Rhea" id="RHEA:19661"/>
        <dbReference type="ChEBI" id="CHEBI:15378"/>
        <dbReference type="ChEBI" id="CHEBI:57540"/>
        <dbReference type="ChEBI" id="CHEBI:57634"/>
        <dbReference type="ChEBI" id="CHEBI:57945"/>
        <dbReference type="ChEBI" id="CHEBI:61381"/>
        <dbReference type="EC" id="1.1.1.17"/>
    </reaction>
</comment>
<dbReference type="InterPro" id="IPR008927">
    <property type="entry name" value="6-PGluconate_DH-like_C_sf"/>
</dbReference>
<evidence type="ECO:0000259" key="4">
    <source>
        <dbReference type="Pfam" id="PF01232"/>
    </source>
</evidence>
<accession>A0A8J6NZ46</accession>
<dbReference type="GO" id="GO:0005829">
    <property type="term" value="C:cytosol"/>
    <property type="evidence" value="ECO:0007669"/>
    <property type="project" value="TreeGrafter"/>
</dbReference>
<dbReference type="SUPFAM" id="SSF48179">
    <property type="entry name" value="6-phosphogluconate dehydrogenase C-terminal domain-like"/>
    <property type="match status" value="1"/>
</dbReference>
<evidence type="ECO:0000256" key="1">
    <source>
        <dbReference type="ARBA" id="ARBA00023002"/>
    </source>
</evidence>
<gene>
    <name evidence="6" type="ORF">H8702_02375</name>
</gene>
<dbReference type="GO" id="GO:0009026">
    <property type="term" value="F:tagaturonate reductase activity"/>
    <property type="evidence" value="ECO:0007669"/>
    <property type="project" value="UniProtKB-EC"/>
</dbReference>
<dbReference type="AlphaFoldDB" id="A0A8J6NZ46"/>
<protein>
    <submittedName>
        <fullName evidence="6">Tagaturonate reductase</fullName>
        <ecNumber evidence="6">1.1.1.58</ecNumber>
    </submittedName>
</protein>
<dbReference type="PANTHER" id="PTHR30524">
    <property type="entry name" value="MANNITOL-1-PHOSPHATE 5-DEHYDROGENASE"/>
    <property type="match status" value="1"/>
</dbReference>
<dbReference type="Pfam" id="PF08125">
    <property type="entry name" value="Mannitol_dh_C"/>
    <property type="match status" value="1"/>
</dbReference>
<reference evidence="6" key="1">
    <citation type="submission" date="2020-08" db="EMBL/GenBank/DDBJ databases">
        <title>Genome public.</title>
        <authorList>
            <person name="Liu C."/>
            <person name="Sun Q."/>
        </authorList>
    </citation>
    <scope>NUCLEOTIDE SEQUENCE</scope>
    <source>
        <strain evidence="6">NSJ-15</strain>
    </source>
</reference>
<dbReference type="RefSeq" id="WP_187536193.1">
    <property type="nucleotide sequence ID" value="NZ_JACRTL010000001.1"/>
</dbReference>
<dbReference type="Proteomes" id="UP000632659">
    <property type="component" value="Unassembled WGS sequence"/>
</dbReference>
<feature type="domain" description="Mannitol dehydrogenase C-terminal" evidence="5">
    <location>
        <begin position="254"/>
        <end position="390"/>
    </location>
</feature>
<evidence type="ECO:0000259" key="5">
    <source>
        <dbReference type="Pfam" id="PF08125"/>
    </source>
</evidence>
<keyword evidence="2" id="KW-0520">NAD</keyword>
<dbReference type="EC" id="1.1.1.58" evidence="6"/>
<keyword evidence="7" id="KW-1185">Reference proteome</keyword>
<proteinExistence type="predicted"/>
<dbReference type="InterPro" id="IPR013118">
    <property type="entry name" value="Mannitol_DH_C"/>
</dbReference>
<dbReference type="PANTHER" id="PTHR30524:SF0">
    <property type="entry name" value="ALTRONATE OXIDOREDUCTASE-RELATED"/>
    <property type="match status" value="1"/>
</dbReference>
<dbReference type="NCBIfam" id="NF002969">
    <property type="entry name" value="PRK03643.1"/>
    <property type="match status" value="1"/>
</dbReference>
<dbReference type="Gene3D" id="3.40.50.720">
    <property type="entry name" value="NAD(P)-binding Rossmann-like Domain"/>
    <property type="match status" value="1"/>
</dbReference>
<dbReference type="SUPFAM" id="SSF51735">
    <property type="entry name" value="NAD(P)-binding Rossmann-fold domains"/>
    <property type="match status" value="1"/>
</dbReference>
<name>A0A8J6NZ46_9FIRM</name>
<dbReference type="Pfam" id="PF01232">
    <property type="entry name" value="Mannitol_dh"/>
    <property type="match status" value="1"/>
</dbReference>
<evidence type="ECO:0000313" key="7">
    <source>
        <dbReference type="Proteomes" id="UP000632659"/>
    </source>
</evidence>
<dbReference type="GO" id="GO:0008926">
    <property type="term" value="F:mannitol-1-phosphate 5-dehydrogenase activity"/>
    <property type="evidence" value="ECO:0007669"/>
    <property type="project" value="UniProtKB-EC"/>
</dbReference>
<dbReference type="Gene3D" id="1.10.1040.10">
    <property type="entry name" value="N-(1-d-carboxylethyl)-l-norvaline Dehydrogenase, domain 2"/>
    <property type="match status" value="1"/>
</dbReference>
<evidence type="ECO:0000313" key="6">
    <source>
        <dbReference type="EMBL" id="MBC8609966.1"/>
    </source>
</evidence>
<comment type="caution">
    <text evidence="6">The sequence shown here is derived from an EMBL/GenBank/DDBJ whole genome shotgun (WGS) entry which is preliminary data.</text>
</comment>
<evidence type="ECO:0000256" key="3">
    <source>
        <dbReference type="ARBA" id="ARBA00048615"/>
    </source>
</evidence>
<dbReference type="GO" id="GO:0019592">
    <property type="term" value="P:mannitol catabolic process"/>
    <property type="evidence" value="ECO:0007669"/>
    <property type="project" value="TreeGrafter"/>
</dbReference>
<dbReference type="InterPro" id="IPR013328">
    <property type="entry name" value="6PGD_dom2"/>
</dbReference>
<evidence type="ECO:0000256" key="2">
    <source>
        <dbReference type="ARBA" id="ARBA00023027"/>
    </source>
</evidence>
<keyword evidence="1 6" id="KW-0560">Oxidoreductase</keyword>
<feature type="domain" description="Mannitol dehydrogenase N-terminal" evidence="4">
    <location>
        <begin position="4"/>
        <end position="234"/>
    </location>
</feature>
<dbReference type="InterPro" id="IPR036291">
    <property type="entry name" value="NAD(P)-bd_dom_sf"/>
</dbReference>
<dbReference type="EMBL" id="JACRTL010000001">
    <property type="protein sequence ID" value="MBC8609966.1"/>
    <property type="molecule type" value="Genomic_DNA"/>
</dbReference>
<dbReference type="InterPro" id="IPR013131">
    <property type="entry name" value="Mannitol_DH_N"/>
</dbReference>
<organism evidence="6 7">
    <name type="scientific">Massiliimalia timonensis</name>
    <dbReference type="NCBI Taxonomy" id="1987501"/>
    <lineage>
        <taxon>Bacteria</taxon>
        <taxon>Bacillati</taxon>
        <taxon>Bacillota</taxon>
        <taxon>Clostridia</taxon>
        <taxon>Eubacteriales</taxon>
        <taxon>Oscillospiraceae</taxon>
        <taxon>Massiliimalia</taxon>
    </lineage>
</organism>